<dbReference type="InterPro" id="IPR036875">
    <property type="entry name" value="Znf_CCHC_sf"/>
</dbReference>
<evidence type="ECO:0000256" key="2">
    <source>
        <dbReference type="SAM" id="MobiDB-lite"/>
    </source>
</evidence>
<dbReference type="PROSITE" id="PS50158">
    <property type="entry name" value="ZF_CCHC"/>
    <property type="match status" value="1"/>
</dbReference>
<feature type="region of interest" description="Disordered" evidence="2">
    <location>
        <begin position="79"/>
        <end position="114"/>
    </location>
</feature>
<feature type="domain" description="CCHC-type" evidence="3">
    <location>
        <begin position="115"/>
        <end position="130"/>
    </location>
</feature>
<dbReference type="GeneID" id="36405422"/>
<dbReference type="AlphaFoldDB" id="A0A0P1AI35"/>
<dbReference type="STRING" id="4781.A0A0P1AI35"/>
<feature type="compositionally biased region" description="Basic and acidic residues" evidence="2">
    <location>
        <begin position="92"/>
        <end position="101"/>
    </location>
</feature>
<dbReference type="PANTHER" id="PTHR47592">
    <property type="entry name" value="PBF68 PROTEIN"/>
    <property type="match status" value="1"/>
</dbReference>
<keyword evidence="1" id="KW-0479">Metal-binding</keyword>
<dbReference type="Pfam" id="PF22936">
    <property type="entry name" value="Pol_BBD"/>
    <property type="match status" value="1"/>
</dbReference>
<evidence type="ECO:0000259" key="3">
    <source>
        <dbReference type="PROSITE" id="PS50158"/>
    </source>
</evidence>
<dbReference type="InterPro" id="IPR001878">
    <property type="entry name" value="Znf_CCHC"/>
</dbReference>
<dbReference type="Proteomes" id="UP000054928">
    <property type="component" value="Unassembled WGS sequence"/>
</dbReference>
<dbReference type="GO" id="GO:0003676">
    <property type="term" value="F:nucleic acid binding"/>
    <property type="evidence" value="ECO:0007669"/>
    <property type="project" value="InterPro"/>
</dbReference>
<dbReference type="Pfam" id="PF00098">
    <property type="entry name" value="zf-CCHC"/>
    <property type="match status" value="1"/>
</dbReference>
<dbReference type="EMBL" id="CCYD01000468">
    <property type="protein sequence ID" value="CEG40154.1"/>
    <property type="molecule type" value="Genomic_DNA"/>
</dbReference>
<keyword evidence="1" id="KW-0862">Zinc</keyword>
<evidence type="ECO:0000313" key="5">
    <source>
        <dbReference type="Proteomes" id="UP000054928"/>
    </source>
</evidence>
<dbReference type="OrthoDB" id="115217at2759"/>
<protein>
    <submittedName>
        <fullName evidence="4">Polyprotein</fullName>
    </submittedName>
</protein>
<keyword evidence="5" id="KW-1185">Reference proteome</keyword>
<name>A0A0P1AI35_PLAHL</name>
<evidence type="ECO:0000256" key="1">
    <source>
        <dbReference type="PROSITE-ProRule" id="PRU00047"/>
    </source>
</evidence>
<proteinExistence type="predicted"/>
<reference evidence="5" key="1">
    <citation type="submission" date="2014-09" db="EMBL/GenBank/DDBJ databases">
        <authorList>
            <person name="Sharma Rahul"/>
            <person name="Thines Marco"/>
        </authorList>
    </citation>
    <scope>NUCLEOTIDE SEQUENCE [LARGE SCALE GENOMIC DNA]</scope>
</reference>
<dbReference type="SUPFAM" id="SSF57756">
    <property type="entry name" value="Retrovirus zinc finger-like domains"/>
    <property type="match status" value="1"/>
</dbReference>
<keyword evidence="1" id="KW-0863">Zinc-finger</keyword>
<dbReference type="GO" id="GO:0008270">
    <property type="term" value="F:zinc ion binding"/>
    <property type="evidence" value="ECO:0007669"/>
    <property type="project" value="UniProtKB-KW"/>
</dbReference>
<organism evidence="4 5">
    <name type="scientific">Plasmopara halstedii</name>
    <name type="common">Downy mildew of sunflower</name>
    <dbReference type="NCBI Taxonomy" id="4781"/>
    <lineage>
        <taxon>Eukaryota</taxon>
        <taxon>Sar</taxon>
        <taxon>Stramenopiles</taxon>
        <taxon>Oomycota</taxon>
        <taxon>Peronosporomycetes</taxon>
        <taxon>Peronosporales</taxon>
        <taxon>Peronosporaceae</taxon>
        <taxon>Plasmopara</taxon>
    </lineage>
</organism>
<dbReference type="Pfam" id="PF14223">
    <property type="entry name" value="Retrotran_gag_2"/>
    <property type="match status" value="1"/>
</dbReference>
<dbReference type="RefSeq" id="XP_024576523.1">
    <property type="nucleotide sequence ID" value="XM_024725780.1"/>
</dbReference>
<evidence type="ECO:0000313" key="4">
    <source>
        <dbReference type="EMBL" id="CEG40154.1"/>
    </source>
</evidence>
<dbReference type="PANTHER" id="PTHR47592:SF27">
    <property type="entry name" value="OS08G0421700 PROTEIN"/>
    <property type="match status" value="1"/>
</dbReference>
<sequence>MESGTSMAEHPDSFDELVVGLQTTGEQVDESRQLVVLLSSLPSEYDLMSSIVENTKDITLIEVKEKLLKKSEKLQRKAATEKAFRGNANARRFKDGRDNGRKGGPPRNNDEYKSKCFNCDQFGHRKRNCPASKRSDSDDTVFADGERKSSRWLVDSGATSHMTPHRKGLSDYKCLEASIEVTIAEGKISLVREADTVKLTGLDGKGIRMVDVLHIPGLGRR</sequence>
<accession>A0A0P1AI35</accession>
<dbReference type="InterPro" id="IPR054722">
    <property type="entry name" value="PolX-like_BBD"/>
</dbReference>
<dbReference type="SMART" id="SM00343">
    <property type="entry name" value="ZnF_C2HC"/>
    <property type="match status" value="1"/>
</dbReference>
<dbReference type="Gene3D" id="4.10.60.10">
    <property type="entry name" value="Zinc finger, CCHC-type"/>
    <property type="match status" value="1"/>
</dbReference>